<evidence type="ECO:0000256" key="1">
    <source>
        <dbReference type="SAM" id="MobiDB-lite"/>
    </source>
</evidence>
<keyword evidence="4" id="KW-1185">Reference proteome</keyword>
<dbReference type="InterPro" id="IPR000159">
    <property type="entry name" value="RA_dom"/>
</dbReference>
<dbReference type="Gene3D" id="3.10.20.90">
    <property type="entry name" value="Phosphatidylinositol 3-kinase Catalytic Subunit, Chain A, domain 1"/>
    <property type="match status" value="2"/>
</dbReference>
<organism evidence="3 4">
    <name type="scientific">Diploscapter pachys</name>
    <dbReference type="NCBI Taxonomy" id="2018661"/>
    <lineage>
        <taxon>Eukaryota</taxon>
        <taxon>Metazoa</taxon>
        <taxon>Ecdysozoa</taxon>
        <taxon>Nematoda</taxon>
        <taxon>Chromadorea</taxon>
        <taxon>Rhabditida</taxon>
        <taxon>Rhabditina</taxon>
        <taxon>Rhabditomorpha</taxon>
        <taxon>Rhabditoidea</taxon>
        <taxon>Rhabditidae</taxon>
        <taxon>Diploscapter</taxon>
    </lineage>
</organism>
<dbReference type="EMBL" id="LIAE01006940">
    <property type="protein sequence ID" value="PAV83672.1"/>
    <property type="molecule type" value="Genomic_DNA"/>
</dbReference>
<dbReference type="Pfam" id="PF00498">
    <property type="entry name" value="FHA"/>
    <property type="match status" value="1"/>
</dbReference>
<dbReference type="Pfam" id="PF00788">
    <property type="entry name" value="RA"/>
    <property type="match status" value="2"/>
</dbReference>
<dbReference type="GO" id="GO:0005912">
    <property type="term" value="C:adherens junction"/>
    <property type="evidence" value="ECO:0007669"/>
    <property type="project" value="TreeGrafter"/>
</dbReference>
<sequence length="492" mass="55939">MPLLTEREQLARLVEQWNENRLELFHLSYPTEDLEIEGVMRFYFQEGGEKVLTKCVRVSSTATTRAVVDALADKFLPDLKMLTHDTYSLWEIHENGEERKLDDEEKPLLVQLMWHRDDREGRFLLRRDRTPVIPLTAGQLKEAENMKRGQKRYSKRDKNDKKKKHKDVVTVNNGREEAGVPPGLVSTDIYKQLPSNTFTRTISNPEVVMKKRRERKLESKLKEIKQGEGGSLKVYGGEVVPSRPYVTILASINDSGERILNEALEKYGLLDNKDDYVLVEMPCSSEHDEIKNSQGRIVAPDENPLMTIATRVQKNENAVDTYLSIQRKPADYRVPTTSAPEASIRSNNSYTPEPSLIVLDEEGRTQIPQHHVQIRTGVTEVGSDRALSQFSPQNIYLDGPDIRGRHCVVTFMDGVVTITPSATDAYIEVNNRRLYQTEILCDGDLLRIGASHLFRFSSNSRPASQPSDSRAPTQGDYTALTQSMYAARLEFS</sequence>
<dbReference type="GO" id="GO:0050839">
    <property type="term" value="F:cell adhesion molecule binding"/>
    <property type="evidence" value="ECO:0007669"/>
    <property type="project" value="TreeGrafter"/>
</dbReference>
<dbReference type="GO" id="GO:0032880">
    <property type="term" value="P:regulation of protein localization"/>
    <property type="evidence" value="ECO:0007669"/>
    <property type="project" value="TreeGrafter"/>
</dbReference>
<dbReference type="Proteomes" id="UP000218231">
    <property type="component" value="Unassembled WGS sequence"/>
</dbReference>
<evidence type="ECO:0000313" key="4">
    <source>
        <dbReference type="Proteomes" id="UP000218231"/>
    </source>
</evidence>
<feature type="compositionally biased region" description="Basic residues" evidence="1">
    <location>
        <begin position="148"/>
        <end position="166"/>
    </location>
</feature>
<evidence type="ECO:0000313" key="3">
    <source>
        <dbReference type="EMBL" id="PAV83672.1"/>
    </source>
</evidence>
<dbReference type="PANTHER" id="PTHR10398">
    <property type="entry name" value="AFADIN"/>
    <property type="match status" value="1"/>
</dbReference>
<dbReference type="CDD" id="cd01782">
    <property type="entry name" value="RA1_Afadin"/>
    <property type="match status" value="1"/>
</dbReference>
<feature type="domain" description="Ras-associating" evidence="2">
    <location>
        <begin position="37"/>
        <end position="130"/>
    </location>
</feature>
<dbReference type="AlphaFoldDB" id="A0A2A2LBW3"/>
<accession>A0A2A2LBW3</accession>
<dbReference type="InterPro" id="IPR029071">
    <property type="entry name" value="Ubiquitin-like_domsf"/>
</dbReference>
<protein>
    <recommendedName>
        <fullName evidence="2">Ras-associating domain-containing protein</fullName>
    </recommendedName>
</protein>
<feature type="domain" description="Ras-associating" evidence="2">
    <location>
        <begin position="228"/>
        <end position="330"/>
    </location>
</feature>
<comment type="caution">
    <text evidence="3">The sequence shown here is derived from an EMBL/GenBank/DDBJ whole genome shotgun (WGS) entry which is preliminary data.</text>
</comment>
<dbReference type="OrthoDB" id="6260541at2759"/>
<dbReference type="InterPro" id="IPR028842">
    <property type="entry name" value="Afadin"/>
</dbReference>
<evidence type="ECO:0000259" key="2">
    <source>
        <dbReference type="PROSITE" id="PS50200"/>
    </source>
</evidence>
<dbReference type="GO" id="GO:0007165">
    <property type="term" value="P:signal transduction"/>
    <property type="evidence" value="ECO:0007669"/>
    <property type="project" value="InterPro"/>
</dbReference>
<dbReference type="SUPFAM" id="SSF49879">
    <property type="entry name" value="SMAD/FHA domain"/>
    <property type="match status" value="1"/>
</dbReference>
<dbReference type="STRING" id="2018661.A0A2A2LBW3"/>
<reference evidence="3 4" key="1">
    <citation type="journal article" date="2017" name="Curr. Biol.">
        <title>Genome architecture and evolution of a unichromosomal asexual nematode.</title>
        <authorList>
            <person name="Fradin H."/>
            <person name="Zegar C."/>
            <person name="Gutwein M."/>
            <person name="Lucas J."/>
            <person name="Kovtun M."/>
            <person name="Corcoran D."/>
            <person name="Baugh L.R."/>
            <person name="Kiontke K."/>
            <person name="Gunsalus K."/>
            <person name="Fitch D.H."/>
            <person name="Piano F."/>
        </authorList>
    </citation>
    <scope>NUCLEOTIDE SEQUENCE [LARGE SCALE GENOMIC DNA]</scope>
    <source>
        <strain evidence="3">PF1309</strain>
    </source>
</reference>
<proteinExistence type="predicted"/>
<dbReference type="InterPro" id="IPR008984">
    <property type="entry name" value="SMAD_FHA_dom_sf"/>
</dbReference>
<dbReference type="PANTHER" id="PTHR10398:SF2">
    <property type="entry name" value="AFADIN"/>
    <property type="match status" value="1"/>
</dbReference>
<dbReference type="PROSITE" id="PS50200">
    <property type="entry name" value="RA"/>
    <property type="match status" value="2"/>
</dbReference>
<feature type="region of interest" description="Disordered" evidence="1">
    <location>
        <begin position="141"/>
        <end position="167"/>
    </location>
</feature>
<dbReference type="InterPro" id="IPR000253">
    <property type="entry name" value="FHA_dom"/>
</dbReference>
<dbReference type="SMART" id="SM00314">
    <property type="entry name" value="RA"/>
    <property type="match status" value="2"/>
</dbReference>
<dbReference type="SUPFAM" id="SSF54236">
    <property type="entry name" value="Ubiquitin-like"/>
    <property type="match status" value="2"/>
</dbReference>
<gene>
    <name evidence="3" type="ORF">WR25_21693</name>
</gene>
<name>A0A2A2LBW3_9BILA</name>
<dbReference type="Gene3D" id="2.60.200.20">
    <property type="match status" value="1"/>
</dbReference>